<comment type="similarity">
    <text evidence="1 3">Belongs to the class-II DAHP synthase family.</text>
</comment>
<evidence type="ECO:0000256" key="2">
    <source>
        <dbReference type="ARBA" id="ARBA00022679"/>
    </source>
</evidence>
<gene>
    <name evidence="4" type="ORF">ACFW88_08340</name>
</gene>
<keyword evidence="3" id="KW-0057">Aromatic amino acid biosynthesis</keyword>
<dbReference type="InterPro" id="IPR002480">
    <property type="entry name" value="DAHP_synth_2"/>
</dbReference>
<evidence type="ECO:0000256" key="3">
    <source>
        <dbReference type="RuleBase" id="RU363071"/>
    </source>
</evidence>
<proteinExistence type="inferred from homology"/>
<dbReference type="GO" id="GO:0003849">
    <property type="term" value="F:3-deoxy-7-phosphoheptulonate synthase activity"/>
    <property type="evidence" value="ECO:0007669"/>
    <property type="project" value="UniProtKB-EC"/>
</dbReference>
<dbReference type="PANTHER" id="PTHR21337">
    <property type="entry name" value="PHOSPHO-2-DEHYDRO-3-DEOXYHEPTONATE ALDOLASE 1, 2"/>
    <property type="match status" value="1"/>
</dbReference>
<accession>A0ABW6H1S7</accession>
<keyword evidence="2 3" id="KW-0808">Transferase</keyword>
<dbReference type="InterPro" id="IPR013785">
    <property type="entry name" value="Aldolase_TIM"/>
</dbReference>
<dbReference type="Gene3D" id="3.20.20.70">
    <property type="entry name" value="Aldolase class I"/>
    <property type="match status" value="1"/>
</dbReference>
<dbReference type="Proteomes" id="UP001599756">
    <property type="component" value="Unassembled WGS sequence"/>
</dbReference>
<evidence type="ECO:0000313" key="5">
    <source>
        <dbReference type="Proteomes" id="UP001599756"/>
    </source>
</evidence>
<reference evidence="4 5" key="1">
    <citation type="submission" date="2024-09" db="EMBL/GenBank/DDBJ databases">
        <title>The Natural Products Discovery Center: Release of the First 8490 Sequenced Strains for Exploring Actinobacteria Biosynthetic Diversity.</title>
        <authorList>
            <person name="Kalkreuter E."/>
            <person name="Kautsar S.A."/>
            <person name="Yang D."/>
            <person name="Bader C.D."/>
            <person name="Teijaro C.N."/>
            <person name="Fluegel L."/>
            <person name="Davis C.M."/>
            <person name="Simpson J.R."/>
            <person name="Lauterbach L."/>
            <person name="Steele A.D."/>
            <person name="Gui C."/>
            <person name="Meng S."/>
            <person name="Li G."/>
            <person name="Viehrig K."/>
            <person name="Ye F."/>
            <person name="Su P."/>
            <person name="Kiefer A.F."/>
            <person name="Nichols A."/>
            <person name="Cepeda A.J."/>
            <person name="Yan W."/>
            <person name="Fan B."/>
            <person name="Jiang Y."/>
            <person name="Adhikari A."/>
            <person name="Zheng C.-J."/>
            <person name="Schuster L."/>
            <person name="Cowan T.M."/>
            <person name="Smanski M.J."/>
            <person name="Chevrette M.G."/>
            <person name="De Carvalho L.P.S."/>
            <person name="Shen B."/>
        </authorList>
    </citation>
    <scope>NUCLEOTIDE SEQUENCE [LARGE SCALE GENOMIC DNA]</scope>
    <source>
        <strain evidence="4 5">NPDC059500</strain>
    </source>
</reference>
<dbReference type="PANTHER" id="PTHR21337:SF0">
    <property type="entry name" value="PHOSPHO-2-DEHYDRO-3-DEOXYHEPTONATE ALDOLASE"/>
    <property type="match status" value="1"/>
</dbReference>
<comment type="catalytic activity">
    <reaction evidence="3">
        <text>D-erythrose 4-phosphate + phosphoenolpyruvate + H2O = 7-phospho-2-dehydro-3-deoxy-D-arabino-heptonate + phosphate</text>
        <dbReference type="Rhea" id="RHEA:14717"/>
        <dbReference type="ChEBI" id="CHEBI:15377"/>
        <dbReference type="ChEBI" id="CHEBI:16897"/>
        <dbReference type="ChEBI" id="CHEBI:43474"/>
        <dbReference type="ChEBI" id="CHEBI:58394"/>
        <dbReference type="ChEBI" id="CHEBI:58702"/>
        <dbReference type="EC" id="2.5.1.54"/>
    </reaction>
</comment>
<dbReference type="SUPFAM" id="SSF51569">
    <property type="entry name" value="Aldolase"/>
    <property type="match status" value="1"/>
</dbReference>
<sequence length="262" mass="28329">MRATADERPYIFARSGGTTMFTGNKEHLLANYLTAFGKLRAAHPEARLAVIGRKELTEDVDGVVFLNCLSAHLLWIGERTRSLTGPHIEFATAVANPVAVKLGPRCTPEEMLALHGVLNPRNQPGRLTFVLRMGRAHAYERSRLLLAAAAGAGLADRFVSDPMHGNGVTSAKGVKTRTMRAIEEELRAFFEACRDTGTLPGGVHLEVSGDDVTECVDAEIDDACLAERYRTSCDPRLDPAQALRIADLVGHLLAGTPAPGRH</sequence>
<evidence type="ECO:0000313" key="4">
    <source>
        <dbReference type="EMBL" id="MFE1750532.1"/>
    </source>
</evidence>
<protein>
    <recommendedName>
        <fullName evidence="3">Phospho-2-dehydro-3-deoxyheptonate aldolase</fullName>
        <ecNumber evidence="3">2.5.1.54</ecNumber>
    </recommendedName>
</protein>
<keyword evidence="5" id="KW-1185">Reference proteome</keyword>
<dbReference type="RefSeq" id="WP_381840379.1">
    <property type="nucleotide sequence ID" value="NZ_JBHYTS010000009.1"/>
</dbReference>
<organism evidence="4 5">
    <name type="scientific">Streptomyces anandii</name>
    <dbReference type="NCBI Taxonomy" id="285454"/>
    <lineage>
        <taxon>Bacteria</taxon>
        <taxon>Bacillati</taxon>
        <taxon>Actinomycetota</taxon>
        <taxon>Actinomycetes</taxon>
        <taxon>Kitasatosporales</taxon>
        <taxon>Streptomycetaceae</taxon>
        <taxon>Streptomyces</taxon>
    </lineage>
</organism>
<comment type="caution">
    <text evidence="4">The sequence shown here is derived from an EMBL/GenBank/DDBJ whole genome shotgun (WGS) entry which is preliminary data.</text>
</comment>
<dbReference type="EC" id="2.5.1.54" evidence="3"/>
<comment type="pathway">
    <text evidence="3">Metabolic intermediate biosynthesis; chorismate biosynthesis; chorismate from D-erythrose 4-phosphate and phosphoenolpyruvate: step 1/7.</text>
</comment>
<dbReference type="Pfam" id="PF01474">
    <property type="entry name" value="DAHP_synth_2"/>
    <property type="match status" value="1"/>
</dbReference>
<dbReference type="EMBL" id="JBHYTS010000009">
    <property type="protein sequence ID" value="MFE1750532.1"/>
    <property type="molecule type" value="Genomic_DNA"/>
</dbReference>
<keyword evidence="3" id="KW-0028">Amino-acid biosynthesis</keyword>
<evidence type="ECO:0000256" key="1">
    <source>
        <dbReference type="ARBA" id="ARBA00008911"/>
    </source>
</evidence>
<name>A0ABW6H1S7_9ACTN</name>